<comment type="caution">
    <text evidence="1">The sequence shown here is derived from an EMBL/GenBank/DDBJ whole genome shotgun (WGS) entry which is preliminary data.</text>
</comment>
<dbReference type="EMBL" id="MU117968">
    <property type="protein sequence ID" value="KAF9652589.1"/>
    <property type="molecule type" value="Genomic_DNA"/>
</dbReference>
<gene>
    <name evidence="1" type="ORF">BDM02DRAFT_3161177</name>
</gene>
<organism evidence="1 2">
    <name type="scientific">Thelephora ganbajun</name>
    <name type="common">Ganba fungus</name>
    <dbReference type="NCBI Taxonomy" id="370292"/>
    <lineage>
        <taxon>Eukaryota</taxon>
        <taxon>Fungi</taxon>
        <taxon>Dikarya</taxon>
        <taxon>Basidiomycota</taxon>
        <taxon>Agaricomycotina</taxon>
        <taxon>Agaricomycetes</taxon>
        <taxon>Thelephorales</taxon>
        <taxon>Thelephoraceae</taxon>
        <taxon>Thelephora</taxon>
    </lineage>
</organism>
<name>A0ACB6ZSR0_THEGA</name>
<keyword evidence="2" id="KW-1185">Reference proteome</keyword>
<evidence type="ECO:0000313" key="1">
    <source>
        <dbReference type="EMBL" id="KAF9652589.1"/>
    </source>
</evidence>
<dbReference type="Proteomes" id="UP000886501">
    <property type="component" value="Unassembled WGS sequence"/>
</dbReference>
<accession>A0ACB6ZSR0</accession>
<protein>
    <submittedName>
        <fullName evidence="1">D-amino-acid oxidase</fullName>
    </submittedName>
</protein>
<proteinExistence type="predicted"/>
<reference evidence="1" key="1">
    <citation type="submission" date="2019-10" db="EMBL/GenBank/DDBJ databases">
        <authorList>
            <consortium name="DOE Joint Genome Institute"/>
            <person name="Kuo A."/>
            <person name="Miyauchi S."/>
            <person name="Kiss E."/>
            <person name="Drula E."/>
            <person name="Kohler A."/>
            <person name="Sanchez-Garcia M."/>
            <person name="Andreopoulos B."/>
            <person name="Barry K.W."/>
            <person name="Bonito G."/>
            <person name="Buee M."/>
            <person name="Carver A."/>
            <person name="Chen C."/>
            <person name="Cichocki N."/>
            <person name="Clum A."/>
            <person name="Culley D."/>
            <person name="Crous P.W."/>
            <person name="Fauchery L."/>
            <person name="Girlanda M."/>
            <person name="Hayes R."/>
            <person name="Keri Z."/>
            <person name="Labutti K."/>
            <person name="Lipzen A."/>
            <person name="Lombard V."/>
            <person name="Magnuson J."/>
            <person name="Maillard F."/>
            <person name="Morin E."/>
            <person name="Murat C."/>
            <person name="Nolan M."/>
            <person name="Ohm R."/>
            <person name="Pangilinan J."/>
            <person name="Pereira M."/>
            <person name="Perotto S."/>
            <person name="Peter M."/>
            <person name="Riley R."/>
            <person name="Sitrit Y."/>
            <person name="Stielow B."/>
            <person name="Szollosi G."/>
            <person name="Zifcakova L."/>
            <person name="Stursova M."/>
            <person name="Spatafora J.W."/>
            <person name="Tedersoo L."/>
            <person name="Vaario L.-M."/>
            <person name="Yamada A."/>
            <person name="Yan M."/>
            <person name="Wang P."/>
            <person name="Xu J."/>
            <person name="Bruns T."/>
            <person name="Baldrian P."/>
            <person name="Vilgalys R."/>
            <person name="Henrissat B."/>
            <person name="Grigoriev I.V."/>
            <person name="Hibbett D."/>
            <person name="Nagy L.G."/>
            <person name="Martin F.M."/>
        </authorList>
    </citation>
    <scope>NUCLEOTIDE SEQUENCE</scope>
    <source>
        <strain evidence="1">P2</strain>
    </source>
</reference>
<evidence type="ECO:0000313" key="2">
    <source>
        <dbReference type="Proteomes" id="UP000886501"/>
    </source>
</evidence>
<sequence>MSEQVKEVVVIGAGKPYRSRLWVCGESLDRVGVVGLSTAIRIQEHGGHHVTVIAESIPGDPKSIRYTSPWAGAHHVSVAFGDPRLNQLDKETFDIMWEMSKPGSETEGLFLRIDQKDYYEVQPDQDIPIEWMPNYQLVRTDLVEGTVLATSFTTVSIDTPAYLPYLLARFLAKGGSVIRSSLQHISQVLEGALTPFKPDALVVCAGIGARFLGGVEDKDVYPIRGQVVLIRAPWVKFGRTINGKDEVTYIIPRRSGDVILGGTRGVDDWYPKPRPETTVAILKRVIALAPELAPPGTKNPTYEDLIPLVIDNGCGLRPGRKGGIRLEREIASGIPVVHNYGHGGYGYQSSWGSASAVFKLLNEAW</sequence>
<reference evidence="1" key="2">
    <citation type="journal article" date="2020" name="Nat. Commun.">
        <title>Large-scale genome sequencing of mycorrhizal fungi provides insights into the early evolution of symbiotic traits.</title>
        <authorList>
            <person name="Miyauchi S."/>
            <person name="Kiss E."/>
            <person name="Kuo A."/>
            <person name="Drula E."/>
            <person name="Kohler A."/>
            <person name="Sanchez-Garcia M."/>
            <person name="Morin E."/>
            <person name="Andreopoulos B."/>
            <person name="Barry K.W."/>
            <person name="Bonito G."/>
            <person name="Buee M."/>
            <person name="Carver A."/>
            <person name="Chen C."/>
            <person name="Cichocki N."/>
            <person name="Clum A."/>
            <person name="Culley D."/>
            <person name="Crous P.W."/>
            <person name="Fauchery L."/>
            <person name="Girlanda M."/>
            <person name="Hayes R.D."/>
            <person name="Keri Z."/>
            <person name="LaButti K."/>
            <person name="Lipzen A."/>
            <person name="Lombard V."/>
            <person name="Magnuson J."/>
            <person name="Maillard F."/>
            <person name="Murat C."/>
            <person name="Nolan M."/>
            <person name="Ohm R.A."/>
            <person name="Pangilinan J."/>
            <person name="Pereira M.F."/>
            <person name="Perotto S."/>
            <person name="Peter M."/>
            <person name="Pfister S."/>
            <person name="Riley R."/>
            <person name="Sitrit Y."/>
            <person name="Stielow J.B."/>
            <person name="Szollosi G."/>
            <person name="Zifcakova L."/>
            <person name="Stursova M."/>
            <person name="Spatafora J.W."/>
            <person name="Tedersoo L."/>
            <person name="Vaario L.M."/>
            <person name="Yamada A."/>
            <person name="Yan M."/>
            <person name="Wang P."/>
            <person name="Xu J."/>
            <person name="Bruns T."/>
            <person name="Baldrian P."/>
            <person name="Vilgalys R."/>
            <person name="Dunand C."/>
            <person name="Henrissat B."/>
            <person name="Grigoriev I.V."/>
            <person name="Hibbett D."/>
            <person name="Nagy L.G."/>
            <person name="Martin F.M."/>
        </authorList>
    </citation>
    <scope>NUCLEOTIDE SEQUENCE</scope>
    <source>
        <strain evidence="1">P2</strain>
    </source>
</reference>